<dbReference type="GO" id="GO:0005886">
    <property type="term" value="C:plasma membrane"/>
    <property type="evidence" value="ECO:0007669"/>
    <property type="project" value="UniProtKB-SubCell"/>
</dbReference>
<feature type="transmembrane region" description="Helical" evidence="6">
    <location>
        <begin position="12"/>
        <end position="35"/>
    </location>
</feature>
<feature type="transmembrane region" description="Helical" evidence="6">
    <location>
        <begin position="466"/>
        <end position="485"/>
    </location>
</feature>
<feature type="transmembrane region" description="Helical" evidence="6">
    <location>
        <begin position="41"/>
        <end position="60"/>
    </location>
</feature>
<feature type="transmembrane region" description="Helical" evidence="6">
    <location>
        <begin position="99"/>
        <end position="117"/>
    </location>
</feature>
<dbReference type="InterPro" id="IPR050833">
    <property type="entry name" value="Poly_Biosynth_Transport"/>
</dbReference>
<dbReference type="PANTHER" id="PTHR30250">
    <property type="entry name" value="PST FAMILY PREDICTED COLANIC ACID TRANSPORTER"/>
    <property type="match status" value="1"/>
</dbReference>
<keyword evidence="2" id="KW-1003">Cell membrane</keyword>
<dbReference type="PANTHER" id="PTHR30250:SF26">
    <property type="entry name" value="PSMA PROTEIN"/>
    <property type="match status" value="1"/>
</dbReference>
<sequence length="507" mass="55637">MTVEKRTLNGILVGIISFSLAFTNSILLVPILLQFWGAETYGLWLSLFALFALLQTLDTGHQNYVGNEICKLYSTNFLVLKKLIASSIMMAVLLGISQLLIVLGIISFGFLGNFLGARPALLNDQRPGLGLICLVVTWILSGSIGGIIVNVYPAAGLYARSQWWGIIIRLAQSLSIILAAIISKQLLTATILMGLTITLVNLFLYVDVYRLFYQLHPIWKDGSWKMAWTNFSKSLVLTVAGILLQLQNNGLVLFISSLLGTAVAPTFTTMRTLSNAFVQATTIVTQPLLPEVIRYHVQGEYQKLTSVIAASWWSSGMLINFGILVSLPFVESIYLHWTRGKIDFDWVLYLLLAWSISLKNFGSPLNSYLAGINHLRAQSIITVVQTTTVLGGTFIFLSQSGLVAVGWAVVVGELFGSVLIPIQFTLQEIAHLGGNIPVLQIMLALASVVSVGIIFLGLGLSYLTPVLSAIIGSGILLSLYTIQWLNLPDDVKFRLISLCRQILSRKR</sequence>
<evidence type="ECO:0000313" key="8">
    <source>
        <dbReference type="Proteomes" id="UP000667802"/>
    </source>
</evidence>
<reference evidence="8" key="1">
    <citation type="journal article" date="2021" name="Science">
        <title>Hunting the eagle killer: A cyanobacterial neurotoxin causes vacuolar myelinopathy.</title>
        <authorList>
            <person name="Breinlinger S."/>
            <person name="Phillips T.J."/>
            <person name="Haram B.N."/>
            <person name="Mares J."/>
            <person name="Martinez Yerena J.A."/>
            <person name="Hrouzek P."/>
            <person name="Sobotka R."/>
            <person name="Henderson W.M."/>
            <person name="Schmieder P."/>
            <person name="Williams S.M."/>
            <person name="Lauderdale J.D."/>
            <person name="Wilde H.D."/>
            <person name="Gerrin W."/>
            <person name="Kust A."/>
            <person name="Washington J.W."/>
            <person name="Wagner C."/>
            <person name="Geier B."/>
            <person name="Liebeke M."/>
            <person name="Enke H."/>
            <person name="Niedermeyer T.H.J."/>
            <person name="Wilde S.B."/>
        </authorList>
    </citation>
    <scope>NUCLEOTIDE SEQUENCE [LARGE SCALE GENOMIC DNA]</scope>
    <source>
        <strain evidence="8">Thurmond2011</strain>
    </source>
</reference>
<organism evidence="7 8">
    <name type="scientific">Aetokthonos hydrillicola Thurmond2011</name>
    <dbReference type="NCBI Taxonomy" id="2712845"/>
    <lineage>
        <taxon>Bacteria</taxon>
        <taxon>Bacillati</taxon>
        <taxon>Cyanobacteriota</taxon>
        <taxon>Cyanophyceae</taxon>
        <taxon>Nostocales</taxon>
        <taxon>Hapalosiphonaceae</taxon>
        <taxon>Aetokthonos</taxon>
    </lineage>
</organism>
<gene>
    <name evidence="7" type="ORF">G7B40_026085</name>
</gene>
<dbReference type="EMBL" id="JAALHA020000015">
    <property type="protein sequence ID" value="MDR9898005.1"/>
    <property type="molecule type" value="Genomic_DNA"/>
</dbReference>
<feature type="transmembrane region" description="Helical" evidence="6">
    <location>
        <begin position="438"/>
        <end position="459"/>
    </location>
</feature>
<feature type="transmembrane region" description="Helical" evidence="6">
    <location>
        <begin position="226"/>
        <end position="244"/>
    </location>
</feature>
<accession>A0AAP5IFF3</accession>
<comment type="subcellular location">
    <subcellularLocation>
        <location evidence="1">Cell membrane</location>
        <topology evidence="1">Multi-pass membrane protein</topology>
    </subcellularLocation>
</comment>
<feature type="transmembrane region" description="Helical" evidence="6">
    <location>
        <begin position="163"/>
        <end position="182"/>
    </location>
</feature>
<dbReference type="Proteomes" id="UP000667802">
    <property type="component" value="Unassembled WGS sequence"/>
</dbReference>
<evidence type="ECO:0000256" key="1">
    <source>
        <dbReference type="ARBA" id="ARBA00004651"/>
    </source>
</evidence>
<feature type="transmembrane region" description="Helical" evidence="6">
    <location>
        <begin position="251"/>
        <end position="268"/>
    </location>
</feature>
<evidence type="ECO:0000256" key="6">
    <source>
        <dbReference type="SAM" id="Phobius"/>
    </source>
</evidence>
<keyword evidence="8" id="KW-1185">Reference proteome</keyword>
<evidence type="ECO:0000256" key="3">
    <source>
        <dbReference type="ARBA" id="ARBA00022692"/>
    </source>
</evidence>
<evidence type="ECO:0000256" key="2">
    <source>
        <dbReference type="ARBA" id="ARBA00022475"/>
    </source>
</evidence>
<feature type="transmembrane region" description="Helical" evidence="6">
    <location>
        <begin position="129"/>
        <end position="151"/>
    </location>
</feature>
<name>A0AAP5IFF3_9CYAN</name>
<keyword evidence="3 6" id="KW-0812">Transmembrane</keyword>
<proteinExistence type="predicted"/>
<feature type="transmembrane region" description="Helical" evidence="6">
    <location>
        <begin position="377"/>
        <end position="397"/>
    </location>
</feature>
<evidence type="ECO:0000256" key="4">
    <source>
        <dbReference type="ARBA" id="ARBA00022989"/>
    </source>
</evidence>
<dbReference type="RefSeq" id="WP_208339962.1">
    <property type="nucleotide sequence ID" value="NZ_CAWQFN010000581.1"/>
</dbReference>
<evidence type="ECO:0000313" key="7">
    <source>
        <dbReference type="EMBL" id="MDR9898005.1"/>
    </source>
</evidence>
<comment type="caution">
    <text evidence="7">The sequence shown here is derived from an EMBL/GenBank/DDBJ whole genome shotgun (WGS) entry which is preliminary data.</text>
</comment>
<evidence type="ECO:0000256" key="5">
    <source>
        <dbReference type="ARBA" id="ARBA00023136"/>
    </source>
</evidence>
<feature type="transmembrane region" description="Helical" evidence="6">
    <location>
        <begin position="72"/>
        <end position="93"/>
    </location>
</feature>
<keyword evidence="4 6" id="KW-1133">Transmembrane helix</keyword>
<feature type="transmembrane region" description="Helical" evidence="6">
    <location>
        <begin position="346"/>
        <end position="365"/>
    </location>
</feature>
<feature type="transmembrane region" description="Helical" evidence="6">
    <location>
        <begin position="404"/>
        <end position="426"/>
    </location>
</feature>
<keyword evidence="5 6" id="KW-0472">Membrane</keyword>
<evidence type="ECO:0008006" key="9">
    <source>
        <dbReference type="Google" id="ProtNLM"/>
    </source>
</evidence>
<feature type="transmembrane region" description="Helical" evidence="6">
    <location>
        <begin position="189"/>
        <end position="206"/>
    </location>
</feature>
<feature type="transmembrane region" description="Helical" evidence="6">
    <location>
        <begin position="312"/>
        <end position="334"/>
    </location>
</feature>
<protein>
    <recommendedName>
        <fullName evidence="9">Polysaccharide biosynthesis protein</fullName>
    </recommendedName>
</protein>
<dbReference type="AlphaFoldDB" id="A0AAP5IFF3"/>